<dbReference type="InterPro" id="IPR013094">
    <property type="entry name" value="AB_hydrolase_3"/>
</dbReference>
<keyword evidence="5" id="KW-1185">Reference proteome</keyword>
<comment type="caution">
    <text evidence="4">The sequence shown here is derived from an EMBL/GenBank/DDBJ whole genome shotgun (WGS) entry which is preliminary data.</text>
</comment>
<dbReference type="GO" id="GO:0016787">
    <property type="term" value="F:hydrolase activity"/>
    <property type="evidence" value="ECO:0007669"/>
    <property type="project" value="UniProtKB-KW"/>
</dbReference>
<dbReference type="Proteomes" id="UP000295701">
    <property type="component" value="Unassembled WGS sequence"/>
</dbReference>
<reference evidence="4 5" key="1">
    <citation type="submission" date="2019-03" db="EMBL/GenBank/DDBJ databases">
        <title>Primorskyibacter sp. SS33 isolated from sediments.</title>
        <authorList>
            <person name="Xunke S."/>
        </authorList>
    </citation>
    <scope>NUCLEOTIDE SEQUENCE [LARGE SCALE GENOMIC DNA]</scope>
    <source>
        <strain evidence="4 5">SS33</strain>
    </source>
</reference>
<dbReference type="RefSeq" id="WP_133396527.1">
    <property type="nucleotide sequence ID" value="NZ_SNAA01000007.1"/>
</dbReference>
<dbReference type="InterPro" id="IPR029058">
    <property type="entry name" value="AB_hydrolase_fold"/>
</dbReference>
<evidence type="ECO:0000313" key="4">
    <source>
        <dbReference type="EMBL" id="TDL79803.1"/>
    </source>
</evidence>
<evidence type="ECO:0000259" key="3">
    <source>
        <dbReference type="Pfam" id="PF07859"/>
    </source>
</evidence>
<name>A0A4R6AEW2_9RHOB</name>
<dbReference type="Gene3D" id="3.40.50.1820">
    <property type="entry name" value="alpha/beta hydrolase"/>
    <property type="match status" value="1"/>
</dbReference>
<accession>A0A4R6AEW2</accession>
<feature type="domain" description="Alpha/beta hydrolase fold-3" evidence="3">
    <location>
        <begin position="75"/>
        <end position="183"/>
    </location>
</feature>
<sequence>MTDAPAAEQSATDADYDNSGAVPSSGALAASWPEEAARFRTSLGARARTGLRYGATERERFDLFLPEGPPRGLAVFVHGGYWRSRDRSDFSHLAAGPLARGVAVAMPSYTLAPEARISRLTLQIRLAIAAAADHVPDLPIVLAGHSAGGHLVARQAAADVMLSSHVSERIARIVPISPVSDLRPLLGLAMNDDLRLTANEARTESPVLLTRAHPAPVEIHVGGDELPAFLWQARILGDAWDAPVHVAPGRHHFDIVDALRDADTPLCAALGP</sequence>
<gene>
    <name evidence="4" type="ORF">E2L08_07895</name>
</gene>
<dbReference type="EMBL" id="SNAA01000007">
    <property type="protein sequence ID" value="TDL79803.1"/>
    <property type="molecule type" value="Genomic_DNA"/>
</dbReference>
<evidence type="ECO:0000313" key="5">
    <source>
        <dbReference type="Proteomes" id="UP000295701"/>
    </source>
</evidence>
<dbReference type="PANTHER" id="PTHR48081">
    <property type="entry name" value="AB HYDROLASE SUPERFAMILY PROTEIN C4A8.06C"/>
    <property type="match status" value="1"/>
</dbReference>
<dbReference type="AlphaFoldDB" id="A0A4R6AEW2"/>
<protein>
    <submittedName>
        <fullName evidence="4">Alpha/beta hydrolase</fullName>
    </submittedName>
</protein>
<organism evidence="4 5">
    <name type="scientific">Palleronia sediminis</name>
    <dbReference type="NCBI Taxonomy" id="2547833"/>
    <lineage>
        <taxon>Bacteria</taxon>
        <taxon>Pseudomonadati</taxon>
        <taxon>Pseudomonadota</taxon>
        <taxon>Alphaproteobacteria</taxon>
        <taxon>Rhodobacterales</taxon>
        <taxon>Roseobacteraceae</taxon>
        <taxon>Palleronia</taxon>
    </lineage>
</organism>
<dbReference type="SUPFAM" id="SSF53474">
    <property type="entry name" value="alpha/beta-Hydrolases"/>
    <property type="match status" value="1"/>
</dbReference>
<feature type="region of interest" description="Disordered" evidence="2">
    <location>
        <begin position="1"/>
        <end position="20"/>
    </location>
</feature>
<dbReference type="Pfam" id="PF07859">
    <property type="entry name" value="Abhydrolase_3"/>
    <property type="match status" value="1"/>
</dbReference>
<evidence type="ECO:0000256" key="2">
    <source>
        <dbReference type="SAM" id="MobiDB-lite"/>
    </source>
</evidence>
<dbReference type="InterPro" id="IPR050300">
    <property type="entry name" value="GDXG_lipolytic_enzyme"/>
</dbReference>
<proteinExistence type="predicted"/>
<dbReference type="OrthoDB" id="9771666at2"/>
<evidence type="ECO:0000256" key="1">
    <source>
        <dbReference type="ARBA" id="ARBA00022801"/>
    </source>
</evidence>
<keyword evidence="1 4" id="KW-0378">Hydrolase</keyword>
<dbReference type="PANTHER" id="PTHR48081:SF33">
    <property type="entry name" value="KYNURENINE FORMAMIDASE"/>
    <property type="match status" value="1"/>
</dbReference>